<keyword evidence="2" id="KW-1185">Reference proteome</keyword>
<dbReference type="Proteomes" id="UP001370348">
    <property type="component" value="Chromosome"/>
</dbReference>
<sequence>MKIANGSLFAAELRADDGQTLRFDALRCALAARLDGRPTATLHVHEYYDGRVREVDDSIVFALGSDVMGPMGSDLVPVAKAQMTKFAADHGAKRFVLLREIDTAILTQIP</sequence>
<organism evidence="1 2">
    <name type="scientific">Pendulispora albinea</name>
    <dbReference type="NCBI Taxonomy" id="2741071"/>
    <lineage>
        <taxon>Bacteria</taxon>
        <taxon>Pseudomonadati</taxon>
        <taxon>Myxococcota</taxon>
        <taxon>Myxococcia</taxon>
        <taxon>Myxococcales</taxon>
        <taxon>Sorangiineae</taxon>
        <taxon>Pendulisporaceae</taxon>
        <taxon>Pendulispora</taxon>
    </lineage>
</organism>
<protein>
    <submittedName>
        <fullName evidence="1">Nitrous oxide reductase accessory protein NosL</fullName>
    </submittedName>
</protein>
<proteinExistence type="predicted"/>
<accession>A0ABZ2LY59</accession>
<dbReference type="InterPro" id="IPR008719">
    <property type="entry name" value="N2O_reductase_NosL"/>
</dbReference>
<evidence type="ECO:0000313" key="2">
    <source>
        <dbReference type="Proteomes" id="UP001370348"/>
    </source>
</evidence>
<name>A0ABZ2LY59_9BACT</name>
<gene>
    <name evidence="1" type="ORF">LZC94_43620</name>
</gene>
<reference evidence="1 2" key="1">
    <citation type="submission" date="2021-12" db="EMBL/GenBank/DDBJ databases">
        <title>Discovery of the Pendulisporaceae a myxobacterial family with distinct sporulation behavior and unique specialized metabolism.</title>
        <authorList>
            <person name="Garcia R."/>
            <person name="Popoff A."/>
            <person name="Bader C.D."/>
            <person name="Loehr J."/>
            <person name="Walesch S."/>
            <person name="Walt C."/>
            <person name="Boldt J."/>
            <person name="Bunk B."/>
            <person name="Haeckl F.J.F.P.J."/>
            <person name="Gunesch A.P."/>
            <person name="Birkelbach J."/>
            <person name="Nuebel U."/>
            <person name="Pietschmann T."/>
            <person name="Bach T."/>
            <person name="Mueller R."/>
        </authorList>
    </citation>
    <scope>NUCLEOTIDE SEQUENCE [LARGE SCALE GENOMIC DNA]</scope>
    <source>
        <strain evidence="1 2">MSr11954</strain>
    </source>
</reference>
<dbReference type="Gene3D" id="3.30.70.2050">
    <property type="match status" value="1"/>
</dbReference>
<evidence type="ECO:0000313" key="1">
    <source>
        <dbReference type="EMBL" id="WXB14701.1"/>
    </source>
</evidence>
<dbReference type="EMBL" id="CP089984">
    <property type="protein sequence ID" value="WXB14701.1"/>
    <property type="molecule type" value="Genomic_DNA"/>
</dbReference>
<dbReference type="Pfam" id="PF05573">
    <property type="entry name" value="NosL"/>
    <property type="match status" value="1"/>
</dbReference>
<dbReference type="SUPFAM" id="SSF160387">
    <property type="entry name" value="NosL/MerB-like"/>
    <property type="match status" value="1"/>
</dbReference>